<keyword evidence="4" id="KW-0233">DNA recombination</keyword>
<dbReference type="Gene3D" id="3.30.160.390">
    <property type="entry name" value="Integrase, DNA-binding domain"/>
    <property type="match status" value="1"/>
</dbReference>
<keyword evidence="10" id="KW-1185">Reference proteome</keyword>
<gene>
    <name evidence="9" type="ordered locus">Alide2_3454</name>
</gene>
<evidence type="ECO:0000256" key="5">
    <source>
        <dbReference type="PROSITE-ProRule" id="PRU01248"/>
    </source>
</evidence>
<reference evidence="9 10" key="2">
    <citation type="submission" date="2011-04" db="EMBL/GenBank/DDBJ databases">
        <title>Complete sequence of chromosome of Alicycliphilus denitrificans K601.</title>
        <authorList>
            <consortium name="US DOE Joint Genome Institute"/>
            <person name="Lucas S."/>
            <person name="Han J."/>
            <person name="Lapidus A."/>
            <person name="Cheng J.-F."/>
            <person name="Goodwin L."/>
            <person name="Pitluck S."/>
            <person name="Peters L."/>
            <person name="Zeytun A."/>
            <person name="Detter J.C."/>
            <person name="Han C."/>
            <person name="Tapia R."/>
            <person name="Land M."/>
            <person name="Hauser L."/>
            <person name="Kyrpides N."/>
            <person name="Ivanova N."/>
            <person name="Mikhailova N."/>
            <person name="Pagani I."/>
            <person name="Oosterkamp M."/>
            <person name="Pieper D."/>
            <person name="van Berkel W."/>
            <person name="Langenhoff A."/>
            <person name="Smidt H."/>
            <person name="Stams A."/>
            <person name="Woyke T."/>
        </authorList>
    </citation>
    <scope>NUCLEOTIDE SEQUENCE [LARGE SCALE GENOMIC DNA]</scope>
    <source>
        <strain evidence="10">DSM 14773 / CIP 107495 / K601</strain>
    </source>
</reference>
<feature type="domain" description="Tyr recombinase" evidence="7">
    <location>
        <begin position="232"/>
        <end position="408"/>
    </location>
</feature>
<dbReference type="PROSITE" id="PS51900">
    <property type="entry name" value="CB"/>
    <property type="match status" value="1"/>
</dbReference>
<feature type="compositionally biased region" description="Basic and acidic residues" evidence="6">
    <location>
        <begin position="85"/>
        <end position="97"/>
    </location>
</feature>
<dbReference type="InterPro" id="IPR011010">
    <property type="entry name" value="DNA_brk_join_enz"/>
</dbReference>
<evidence type="ECO:0000313" key="9">
    <source>
        <dbReference type="EMBL" id="AEB85784.1"/>
    </source>
</evidence>
<name>F4GAS1_ALIDK</name>
<keyword evidence="2" id="KW-0229">DNA integration</keyword>
<dbReference type="GO" id="GO:0006310">
    <property type="term" value="P:DNA recombination"/>
    <property type="evidence" value="ECO:0007669"/>
    <property type="project" value="UniProtKB-KW"/>
</dbReference>
<evidence type="ECO:0000256" key="1">
    <source>
        <dbReference type="ARBA" id="ARBA00008857"/>
    </source>
</evidence>
<feature type="region of interest" description="Disordered" evidence="6">
    <location>
        <begin position="59"/>
        <end position="97"/>
    </location>
</feature>
<feature type="domain" description="Core-binding (CB)" evidence="8">
    <location>
        <begin position="100"/>
        <end position="180"/>
    </location>
</feature>
<evidence type="ECO:0000259" key="7">
    <source>
        <dbReference type="PROSITE" id="PS51898"/>
    </source>
</evidence>
<dbReference type="PROSITE" id="PS51898">
    <property type="entry name" value="TYR_RECOMBINASE"/>
    <property type="match status" value="1"/>
</dbReference>
<dbReference type="InterPro" id="IPR013762">
    <property type="entry name" value="Integrase-like_cat_sf"/>
</dbReference>
<dbReference type="InterPro" id="IPR025166">
    <property type="entry name" value="Integrase_DNA_bind_dom"/>
</dbReference>
<dbReference type="InterPro" id="IPR050808">
    <property type="entry name" value="Phage_Integrase"/>
</dbReference>
<evidence type="ECO:0000256" key="3">
    <source>
        <dbReference type="ARBA" id="ARBA00023125"/>
    </source>
</evidence>
<protein>
    <submittedName>
        <fullName evidence="9">Integrase family protein</fullName>
    </submittedName>
</protein>
<dbReference type="AlphaFoldDB" id="F4GAS1"/>
<evidence type="ECO:0000313" key="10">
    <source>
        <dbReference type="Proteomes" id="UP000007938"/>
    </source>
</evidence>
<dbReference type="InterPro" id="IPR044068">
    <property type="entry name" value="CB"/>
</dbReference>
<comment type="similarity">
    <text evidence="1">Belongs to the 'phage' integrase family.</text>
</comment>
<keyword evidence="3 5" id="KW-0238">DNA-binding</keyword>
<dbReference type="Proteomes" id="UP000007938">
    <property type="component" value="Chromosome"/>
</dbReference>
<dbReference type="InterPro" id="IPR038488">
    <property type="entry name" value="Integrase_DNA-bd_sf"/>
</dbReference>
<dbReference type="EMBL" id="CP002657">
    <property type="protein sequence ID" value="AEB85784.1"/>
    <property type="molecule type" value="Genomic_DNA"/>
</dbReference>
<sequence length="414" mass="47389">MKAKITNQLLAALSPSNTTYEVNDTELRGFQLRIQPTGTKTFLVAYRLRDGRKNRYVIGRTPPLTPAQARDEAKKVLGDVARGIDPNDDKRQQRREERKPTLEAFIDEHYAPWALAHLGTAEKTLARMRVAFKEHLDKRLDSLTAWQFDKWKSERLKSGLKPTSVNRELASLRSALTKAVEWELIPEHPLRKVKQAKVDEDHRVRFLSDAEETRLREVLDAREANARAARVRHNEWRMQRGHEARPLIAEGEFIDHIRPMILVTINTGLRRGELFKLKRSDIDMEKRMLKVRAAAAKSGKSRFVPLNEEAAAMLARWMDQHPGEDEELVFPGKDGAPLTNVDSAWGSIVKAVKLQDFHWHDMRHHFASRLVMAGVDLNTVRELLGHADLKMTLRYAHLAPEHKAQAVAKLVRAA</sequence>
<accession>F4GAS1</accession>
<dbReference type="InterPro" id="IPR057084">
    <property type="entry name" value="Int_N"/>
</dbReference>
<dbReference type="Gene3D" id="1.10.150.130">
    <property type="match status" value="1"/>
</dbReference>
<dbReference type="InterPro" id="IPR010998">
    <property type="entry name" value="Integrase_recombinase_N"/>
</dbReference>
<dbReference type="STRING" id="596154.Alide2_3454"/>
<evidence type="ECO:0000256" key="6">
    <source>
        <dbReference type="SAM" id="MobiDB-lite"/>
    </source>
</evidence>
<dbReference type="RefSeq" id="WP_013722741.1">
    <property type="nucleotide sequence ID" value="NC_015422.1"/>
</dbReference>
<dbReference type="HOGENOM" id="CLU_027562_17_7_4"/>
<dbReference type="Pfam" id="PF13356">
    <property type="entry name" value="Arm-DNA-bind_3"/>
    <property type="match status" value="1"/>
</dbReference>
<dbReference type="KEGG" id="adk:Alide2_3454"/>
<reference evidence="9 10" key="1">
    <citation type="journal article" date="2011" name="J. Bacteriol.">
        <title>Genome Sequences of Alicycliphilus denitrificans Strains BC and K601T.</title>
        <authorList>
            <person name="Oosterkamp M.J."/>
            <person name="Veuskens T."/>
            <person name="Plugge C.M."/>
            <person name="Langenhoff A.A."/>
            <person name="Gerritse J."/>
            <person name="van Berkel W.J."/>
            <person name="Pieper D.H."/>
            <person name="Junca H."/>
            <person name="Goodwin L.A."/>
            <person name="Daligault H.E."/>
            <person name="Bruce D.C."/>
            <person name="Detter J.C."/>
            <person name="Tapia R."/>
            <person name="Han C.S."/>
            <person name="Land M.L."/>
            <person name="Hauser L.J."/>
            <person name="Smidt H."/>
            <person name="Stams A.J."/>
        </authorList>
    </citation>
    <scope>NUCLEOTIDE SEQUENCE [LARGE SCALE GENOMIC DNA]</scope>
    <source>
        <strain evidence="10">DSM 14773 / CIP 107495 / K601</strain>
    </source>
</reference>
<dbReference type="GO" id="GO:0015074">
    <property type="term" value="P:DNA integration"/>
    <property type="evidence" value="ECO:0007669"/>
    <property type="project" value="UniProtKB-KW"/>
</dbReference>
<organism evidence="9 10">
    <name type="scientific">Alicycliphilus denitrificans (strain DSM 14773 / CIP 107495 / K601)</name>
    <dbReference type="NCBI Taxonomy" id="596154"/>
    <lineage>
        <taxon>Bacteria</taxon>
        <taxon>Pseudomonadati</taxon>
        <taxon>Pseudomonadota</taxon>
        <taxon>Betaproteobacteria</taxon>
        <taxon>Burkholderiales</taxon>
        <taxon>Comamonadaceae</taxon>
        <taxon>Alicycliphilus</taxon>
    </lineage>
</organism>
<proteinExistence type="inferred from homology"/>
<evidence type="ECO:0000256" key="2">
    <source>
        <dbReference type="ARBA" id="ARBA00022908"/>
    </source>
</evidence>
<dbReference type="CDD" id="cd00796">
    <property type="entry name" value="INT_Rci_Hp1_C"/>
    <property type="match status" value="1"/>
</dbReference>
<dbReference type="OrthoDB" id="662444at2"/>
<dbReference type="GO" id="GO:0003677">
    <property type="term" value="F:DNA binding"/>
    <property type="evidence" value="ECO:0007669"/>
    <property type="project" value="UniProtKB-UniRule"/>
</dbReference>
<dbReference type="Pfam" id="PF24624">
    <property type="entry name" value="Int_N"/>
    <property type="match status" value="1"/>
</dbReference>
<evidence type="ECO:0000259" key="8">
    <source>
        <dbReference type="PROSITE" id="PS51900"/>
    </source>
</evidence>
<evidence type="ECO:0000256" key="4">
    <source>
        <dbReference type="ARBA" id="ARBA00023172"/>
    </source>
</evidence>
<dbReference type="Pfam" id="PF00589">
    <property type="entry name" value="Phage_integrase"/>
    <property type="match status" value="1"/>
</dbReference>
<dbReference type="InterPro" id="IPR002104">
    <property type="entry name" value="Integrase_catalytic"/>
</dbReference>
<dbReference type="PANTHER" id="PTHR30629">
    <property type="entry name" value="PROPHAGE INTEGRASE"/>
    <property type="match status" value="1"/>
</dbReference>
<dbReference type="eggNOG" id="COG4974">
    <property type="taxonomic scope" value="Bacteria"/>
</dbReference>
<dbReference type="SUPFAM" id="SSF56349">
    <property type="entry name" value="DNA breaking-rejoining enzymes"/>
    <property type="match status" value="1"/>
</dbReference>
<dbReference type="PANTHER" id="PTHR30629:SF2">
    <property type="entry name" value="PROPHAGE INTEGRASE INTS-RELATED"/>
    <property type="match status" value="1"/>
</dbReference>
<dbReference type="Gene3D" id="1.10.443.10">
    <property type="entry name" value="Intergrase catalytic core"/>
    <property type="match status" value="1"/>
</dbReference>